<dbReference type="AlphaFoldDB" id="A0A1H7EHC5"/>
<dbReference type="RefSeq" id="WP_090873882.1">
    <property type="nucleotide sequence ID" value="NZ_FNYE01000063.1"/>
</dbReference>
<proteinExistence type="predicted"/>
<name>A0A1H7EHC5_9BURK</name>
<sequence length="163" mass="17806">MTSFNAIESPTLTPETAAPADELRVENVAWFPSIDLAHMREAVRLTGTVTTARLRDAAIAAIDEVNRELASWRASHEAAGVASLAELPADSIGGESVQLARYRRAVYFLARADLTEKYRDFDSTKSGANDADELVTTIDADRRNARQAINDMRGVARSTIELI</sequence>
<dbReference type="Pfam" id="PF05926">
    <property type="entry name" value="Phage_GPL"/>
    <property type="match status" value="1"/>
</dbReference>
<dbReference type="Proteomes" id="UP000198866">
    <property type="component" value="Unassembled WGS sequence"/>
</dbReference>
<dbReference type="EMBL" id="FNYE01000063">
    <property type="protein sequence ID" value="SEK13014.1"/>
    <property type="molecule type" value="Genomic_DNA"/>
</dbReference>
<protein>
    <submittedName>
        <fullName evidence="1">Phage head completion protein (GPL)</fullName>
    </submittedName>
</protein>
<gene>
    <name evidence="1" type="ORF">SAMN05192539_106316</name>
</gene>
<dbReference type="STRING" id="667676.SAMN05192539_106316"/>
<dbReference type="OrthoDB" id="6312934at2"/>
<keyword evidence="2" id="KW-1185">Reference proteome</keyword>
<reference evidence="2" key="1">
    <citation type="submission" date="2016-10" db="EMBL/GenBank/DDBJ databases">
        <authorList>
            <person name="Varghese N."/>
            <person name="Submissions S."/>
        </authorList>
    </citation>
    <scope>NUCLEOTIDE SEQUENCE [LARGE SCALE GENOMIC DNA]</scope>
    <source>
        <strain evidence="2">LMG 26031</strain>
    </source>
</reference>
<evidence type="ECO:0000313" key="2">
    <source>
        <dbReference type="Proteomes" id="UP000198866"/>
    </source>
</evidence>
<organism evidence="1 2">
    <name type="scientific">Paraburkholderia diazotrophica</name>
    <dbReference type="NCBI Taxonomy" id="667676"/>
    <lineage>
        <taxon>Bacteria</taxon>
        <taxon>Pseudomonadati</taxon>
        <taxon>Pseudomonadota</taxon>
        <taxon>Betaproteobacteria</taxon>
        <taxon>Burkholderiales</taxon>
        <taxon>Burkholderiaceae</taxon>
        <taxon>Paraburkholderia</taxon>
    </lineage>
</organism>
<dbReference type="InterPro" id="IPR009225">
    <property type="entry name" value="Phage_head_completion_GpL"/>
</dbReference>
<evidence type="ECO:0000313" key="1">
    <source>
        <dbReference type="EMBL" id="SEK13014.1"/>
    </source>
</evidence>
<accession>A0A1H7EHC5</accession>